<evidence type="ECO:0000256" key="6">
    <source>
        <dbReference type="ARBA" id="ARBA00047422"/>
    </source>
</evidence>
<dbReference type="InterPro" id="IPR018117">
    <property type="entry name" value="C5_DNA_meth_AS"/>
</dbReference>
<dbReference type="SUPFAM" id="SSF53335">
    <property type="entry name" value="S-adenosyl-L-methionine-dependent methyltransferases"/>
    <property type="match status" value="1"/>
</dbReference>
<gene>
    <name evidence="8" type="ORF">BECKFM1743A_GA0114220_100477</name>
    <name evidence="10" type="ORF">BECKFM1743B_GA0114221_100527</name>
    <name evidence="9" type="ORF">BECKFM1743C_GA0114222_1005114</name>
</gene>
<evidence type="ECO:0000256" key="7">
    <source>
        <dbReference type="PROSITE-ProRule" id="PRU01016"/>
    </source>
</evidence>
<evidence type="ECO:0000256" key="4">
    <source>
        <dbReference type="ARBA" id="ARBA00022691"/>
    </source>
</evidence>
<dbReference type="PANTHER" id="PTHR46098:SF1">
    <property type="entry name" value="TRNA (CYTOSINE(38)-C(5))-METHYLTRANSFERASE"/>
    <property type="match status" value="1"/>
</dbReference>
<dbReference type="InterPro" id="IPR001525">
    <property type="entry name" value="C5_MeTfrase"/>
</dbReference>
<dbReference type="GO" id="GO:0032259">
    <property type="term" value="P:methylation"/>
    <property type="evidence" value="ECO:0007669"/>
    <property type="project" value="UniProtKB-KW"/>
</dbReference>
<dbReference type="EMBL" id="CAADFL010000052">
    <property type="protein sequence ID" value="VFK07844.1"/>
    <property type="molecule type" value="Genomic_DNA"/>
</dbReference>
<keyword evidence="5" id="KW-0680">Restriction system</keyword>
<keyword evidence="4 7" id="KW-0949">S-adenosyl-L-methionine</keyword>
<dbReference type="PROSITE" id="PS00095">
    <property type="entry name" value="C5_MTASE_2"/>
    <property type="match status" value="1"/>
</dbReference>
<dbReference type="PROSITE" id="PS00094">
    <property type="entry name" value="C5_MTASE_1"/>
    <property type="match status" value="1"/>
</dbReference>
<dbReference type="EMBL" id="CAADFA010000051">
    <property type="protein sequence ID" value="VFJ47869.1"/>
    <property type="molecule type" value="Genomic_DNA"/>
</dbReference>
<comment type="catalytic activity">
    <reaction evidence="6">
        <text>a 2'-deoxycytidine in DNA + S-adenosyl-L-methionine = a 5-methyl-2'-deoxycytidine in DNA + S-adenosyl-L-homocysteine + H(+)</text>
        <dbReference type="Rhea" id="RHEA:13681"/>
        <dbReference type="Rhea" id="RHEA-COMP:11369"/>
        <dbReference type="Rhea" id="RHEA-COMP:11370"/>
        <dbReference type="ChEBI" id="CHEBI:15378"/>
        <dbReference type="ChEBI" id="CHEBI:57856"/>
        <dbReference type="ChEBI" id="CHEBI:59789"/>
        <dbReference type="ChEBI" id="CHEBI:85452"/>
        <dbReference type="ChEBI" id="CHEBI:85454"/>
        <dbReference type="EC" id="2.1.1.37"/>
    </reaction>
</comment>
<dbReference type="AlphaFoldDB" id="A0A450S6A2"/>
<dbReference type="GO" id="GO:0009307">
    <property type="term" value="P:DNA restriction-modification system"/>
    <property type="evidence" value="ECO:0007669"/>
    <property type="project" value="UniProtKB-KW"/>
</dbReference>
<dbReference type="GO" id="GO:0003886">
    <property type="term" value="F:DNA (cytosine-5-)-methyltransferase activity"/>
    <property type="evidence" value="ECO:0007669"/>
    <property type="project" value="UniProtKB-EC"/>
</dbReference>
<dbReference type="InterPro" id="IPR050750">
    <property type="entry name" value="C5-MTase"/>
</dbReference>
<reference evidence="8" key="1">
    <citation type="submission" date="2019-02" db="EMBL/GenBank/DDBJ databases">
        <authorList>
            <person name="Gruber-Vodicka R. H."/>
            <person name="Seah K. B. B."/>
        </authorList>
    </citation>
    <scope>NUCLEOTIDE SEQUENCE</scope>
    <source>
        <strain evidence="8">BECK_BZ163</strain>
        <strain evidence="10">BECK_BZ164</strain>
        <strain evidence="9">BECK_BZ165</strain>
    </source>
</reference>
<sequence>MTIVHHDILSGIGGFSLAARWVWGNEQTPAFFCERDPFCRWVLHRNFPGVPIHRDLRLLGGVHDSVDLVSAGFPCQPYSRAGKRRGAEDERDLWTEIVRFLAEGSARWFIGENTYDFAHLGLDNAISDLEGLGYTTGTFVLPACSVGAPHRRDRLWIVAHADRDGESMRPIHDFAKWLEQSWFRQQAGSFCREKWPIGSPFSRGNDGLPDGVSWTRQEVIRAIGNSVVPQLVAGILSGIRAVDDYYLSVNSQK</sequence>
<protein>
    <recommendedName>
        <fullName evidence="1">DNA (cytosine-5-)-methyltransferase</fullName>
        <ecNumber evidence="1">2.1.1.37</ecNumber>
    </recommendedName>
</protein>
<evidence type="ECO:0000256" key="2">
    <source>
        <dbReference type="ARBA" id="ARBA00022603"/>
    </source>
</evidence>
<dbReference type="InterPro" id="IPR031303">
    <property type="entry name" value="C5_meth_CS"/>
</dbReference>
<dbReference type="EMBL" id="CAADEZ010000047">
    <property type="protein sequence ID" value="VFJ47420.1"/>
    <property type="molecule type" value="Genomic_DNA"/>
</dbReference>
<evidence type="ECO:0000256" key="3">
    <source>
        <dbReference type="ARBA" id="ARBA00022679"/>
    </source>
</evidence>
<keyword evidence="2 7" id="KW-0489">Methyltransferase</keyword>
<evidence type="ECO:0000313" key="9">
    <source>
        <dbReference type="EMBL" id="VFJ47869.1"/>
    </source>
</evidence>
<dbReference type="PANTHER" id="PTHR46098">
    <property type="entry name" value="TRNA (CYTOSINE(38)-C(5))-METHYLTRANSFERASE"/>
    <property type="match status" value="1"/>
</dbReference>
<evidence type="ECO:0000313" key="8">
    <source>
        <dbReference type="EMBL" id="VFJ47420.1"/>
    </source>
</evidence>
<dbReference type="InterPro" id="IPR029063">
    <property type="entry name" value="SAM-dependent_MTases_sf"/>
</dbReference>
<dbReference type="Gene3D" id="3.40.50.150">
    <property type="entry name" value="Vaccinia Virus protein VP39"/>
    <property type="match status" value="1"/>
</dbReference>
<evidence type="ECO:0000256" key="5">
    <source>
        <dbReference type="ARBA" id="ARBA00022747"/>
    </source>
</evidence>
<evidence type="ECO:0000313" key="10">
    <source>
        <dbReference type="EMBL" id="VFK07844.1"/>
    </source>
</evidence>
<keyword evidence="3 7" id="KW-0808">Transferase</keyword>
<evidence type="ECO:0000256" key="1">
    <source>
        <dbReference type="ARBA" id="ARBA00011975"/>
    </source>
</evidence>
<proteinExistence type="inferred from homology"/>
<organism evidence="8">
    <name type="scientific">Candidatus Kentrum sp. FM</name>
    <dbReference type="NCBI Taxonomy" id="2126340"/>
    <lineage>
        <taxon>Bacteria</taxon>
        <taxon>Pseudomonadati</taxon>
        <taxon>Pseudomonadota</taxon>
        <taxon>Gammaproteobacteria</taxon>
        <taxon>Candidatus Kentrum</taxon>
    </lineage>
</organism>
<dbReference type="Pfam" id="PF00145">
    <property type="entry name" value="DNA_methylase"/>
    <property type="match status" value="1"/>
</dbReference>
<dbReference type="PROSITE" id="PS51679">
    <property type="entry name" value="SAM_MT_C5"/>
    <property type="match status" value="1"/>
</dbReference>
<dbReference type="EC" id="2.1.1.37" evidence="1"/>
<feature type="active site" evidence="7">
    <location>
        <position position="75"/>
    </location>
</feature>
<name>A0A450S6A2_9GAMM</name>
<accession>A0A450S6A2</accession>
<comment type="similarity">
    <text evidence="7">Belongs to the class I-like SAM-binding methyltransferase superfamily. C5-methyltransferase family.</text>
</comment>